<keyword evidence="1" id="KW-1133">Transmembrane helix</keyword>
<dbReference type="EMBL" id="BAAAXF010000045">
    <property type="protein sequence ID" value="GAA3499418.1"/>
    <property type="molecule type" value="Genomic_DNA"/>
</dbReference>
<keyword evidence="1" id="KW-0472">Membrane</keyword>
<evidence type="ECO:0008006" key="4">
    <source>
        <dbReference type="Google" id="ProtNLM"/>
    </source>
</evidence>
<keyword evidence="1" id="KW-0812">Transmembrane</keyword>
<organism evidence="2 3">
    <name type="scientific">Streptomyces prasinosporus</name>
    <dbReference type="NCBI Taxonomy" id="68256"/>
    <lineage>
        <taxon>Bacteria</taxon>
        <taxon>Bacillati</taxon>
        <taxon>Actinomycetota</taxon>
        <taxon>Actinomycetes</taxon>
        <taxon>Kitasatosporales</taxon>
        <taxon>Streptomycetaceae</taxon>
        <taxon>Streptomyces</taxon>
        <taxon>Streptomyces albogriseolus group</taxon>
    </lineage>
</organism>
<comment type="caution">
    <text evidence="2">The sequence shown here is derived from an EMBL/GenBank/DDBJ whole genome shotgun (WGS) entry which is preliminary data.</text>
</comment>
<gene>
    <name evidence="2" type="ORF">GCM10019016_065220</name>
</gene>
<evidence type="ECO:0000313" key="3">
    <source>
        <dbReference type="Proteomes" id="UP001501455"/>
    </source>
</evidence>
<feature type="transmembrane region" description="Helical" evidence="1">
    <location>
        <begin position="119"/>
        <end position="140"/>
    </location>
</feature>
<evidence type="ECO:0000256" key="1">
    <source>
        <dbReference type="SAM" id="Phobius"/>
    </source>
</evidence>
<feature type="transmembrane region" description="Helical" evidence="1">
    <location>
        <begin position="6"/>
        <end position="28"/>
    </location>
</feature>
<dbReference type="Proteomes" id="UP001501455">
    <property type="component" value="Unassembled WGS sequence"/>
</dbReference>
<protein>
    <recommendedName>
        <fullName evidence="4">Secreted protein</fullName>
    </recommendedName>
</protein>
<sequence>MPQPVLALGCAVVTAAGCVWYLPAFADLRAGADRPLSRRTAAIACLTGWGTLGTVALVLLVTAQWWVPGAVAAVGGPAAVGLRIRAAVRRAAEQREAARQWARLPRGPLPADAHRPRGAVAALVVAGPAAGAAALLAALGAGDGRYGTATTVVVPTAVVAVPVAAVGLFLALAVRHARTARRTATGRGRHPG</sequence>
<keyword evidence="3" id="KW-1185">Reference proteome</keyword>
<feature type="transmembrane region" description="Helical" evidence="1">
    <location>
        <begin position="152"/>
        <end position="174"/>
    </location>
</feature>
<feature type="transmembrane region" description="Helical" evidence="1">
    <location>
        <begin position="65"/>
        <end position="84"/>
    </location>
</feature>
<dbReference type="RefSeq" id="WP_345580097.1">
    <property type="nucleotide sequence ID" value="NZ_BAAAXF010000045.1"/>
</dbReference>
<evidence type="ECO:0000313" key="2">
    <source>
        <dbReference type="EMBL" id="GAA3499418.1"/>
    </source>
</evidence>
<proteinExistence type="predicted"/>
<reference evidence="3" key="1">
    <citation type="journal article" date="2019" name="Int. J. Syst. Evol. Microbiol.">
        <title>The Global Catalogue of Microorganisms (GCM) 10K type strain sequencing project: providing services to taxonomists for standard genome sequencing and annotation.</title>
        <authorList>
            <consortium name="The Broad Institute Genomics Platform"/>
            <consortium name="The Broad Institute Genome Sequencing Center for Infectious Disease"/>
            <person name="Wu L."/>
            <person name="Ma J."/>
        </authorList>
    </citation>
    <scope>NUCLEOTIDE SEQUENCE [LARGE SCALE GENOMIC DNA]</scope>
    <source>
        <strain evidence="3">JCM 4816</strain>
    </source>
</reference>
<feature type="transmembrane region" description="Helical" evidence="1">
    <location>
        <begin position="40"/>
        <end position="59"/>
    </location>
</feature>
<accession>A0ABP6TXD0</accession>
<name>A0ABP6TXD0_9ACTN</name>